<protein>
    <submittedName>
        <fullName evidence="2">Uncharacterized protein</fullName>
    </submittedName>
</protein>
<comment type="caution">
    <text evidence="2">The sequence shown here is derived from an EMBL/GenBank/DDBJ whole genome shotgun (WGS) entry which is preliminary data.</text>
</comment>
<proteinExistence type="predicted"/>
<dbReference type="EMBL" id="NOIG01000015">
    <property type="protein sequence ID" value="OYD47889.1"/>
    <property type="molecule type" value="Genomic_DNA"/>
</dbReference>
<accession>A0A235EFY4</accession>
<keyword evidence="1" id="KW-0812">Transmembrane</keyword>
<organism evidence="2 3">
    <name type="scientific">Acidovorax kalamii</name>
    <dbReference type="NCBI Taxonomy" id="2004485"/>
    <lineage>
        <taxon>Bacteria</taxon>
        <taxon>Pseudomonadati</taxon>
        <taxon>Pseudomonadota</taxon>
        <taxon>Betaproteobacteria</taxon>
        <taxon>Burkholderiales</taxon>
        <taxon>Comamonadaceae</taxon>
        <taxon>Acidovorax</taxon>
    </lineage>
</organism>
<evidence type="ECO:0000256" key="1">
    <source>
        <dbReference type="SAM" id="Phobius"/>
    </source>
</evidence>
<keyword evidence="3" id="KW-1185">Reference proteome</keyword>
<feature type="transmembrane region" description="Helical" evidence="1">
    <location>
        <begin position="42"/>
        <end position="61"/>
    </location>
</feature>
<gene>
    <name evidence="2" type="ORF">CBY09_23000</name>
</gene>
<sequence length="66" mass="6735">MLGSVIFAALGFILRERAADVVAGALSAVLGSEPTSVSARVGSAVLRGVVLVIVVALIWMLNQNKG</sequence>
<dbReference type="AlphaFoldDB" id="A0A235EFY4"/>
<evidence type="ECO:0000313" key="2">
    <source>
        <dbReference type="EMBL" id="OYD47889.1"/>
    </source>
</evidence>
<keyword evidence="1" id="KW-0472">Membrane</keyword>
<keyword evidence="1" id="KW-1133">Transmembrane helix</keyword>
<dbReference type="Proteomes" id="UP000215441">
    <property type="component" value="Unassembled WGS sequence"/>
</dbReference>
<name>A0A235EFY4_9BURK</name>
<reference evidence="2 3" key="1">
    <citation type="submission" date="2017-07" db="EMBL/GenBank/DDBJ databases">
        <title>Acidovorax KNDSW TSA 6 genome sequence and assembly.</title>
        <authorList>
            <person name="Mayilraj S."/>
        </authorList>
    </citation>
    <scope>NUCLEOTIDE SEQUENCE [LARGE SCALE GENOMIC DNA]</scope>
    <source>
        <strain evidence="2 3">KNDSW-TSA6</strain>
    </source>
</reference>
<evidence type="ECO:0000313" key="3">
    <source>
        <dbReference type="Proteomes" id="UP000215441"/>
    </source>
</evidence>